<dbReference type="Proteomes" id="UP000295221">
    <property type="component" value="Unassembled WGS sequence"/>
</dbReference>
<keyword evidence="2" id="KW-1185">Reference proteome</keyword>
<evidence type="ECO:0000313" key="1">
    <source>
        <dbReference type="EMBL" id="TCO09824.1"/>
    </source>
</evidence>
<sequence>MDLQTRKLKAIEYLIGLRDEKLFRKIESTIVEVQKQQTSHRSEKPFSVEQLVDRANRSTRDYLAGNYKTQEQLEKESENW</sequence>
<reference evidence="1 2" key="1">
    <citation type="submission" date="2019-03" db="EMBL/GenBank/DDBJ databases">
        <title>Genomic Encyclopedia of Type Strains, Phase IV (KMG-IV): sequencing the most valuable type-strain genomes for metagenomic binning, comparative biology and taxonomic classification.</title>
        <authorList>
            <person name="Goeker M."/>
        </authorList>
    </citation>
    <scope>NUCLEOTIDE SEQUENCE [LARGE SCALE GENOMIC DNA]</scope>
    <source>
        <strain evidence="1 2">DSM 24179</strain>
    </source>
</reference>
<dbReference type="EMBL" id="SLWK01000002">
    <property type="protein sequence ID" value="TCO09824.1"/>
    <property type="molecule type" value="Genomic_DNA"/>
</dbReference>
<gene>
    <name evidence="1" type="ORF">EV194_102253</name>
</gene>
<comment type="caution">
    <text evidence="1">The sequence shown here is derived from an EMBL/GenBank/DDBJ whole genome shotgun (WGS) entry which is preliminary data.</text>
</comment>
<name>A0A4R2GLF7_9BACT</name>
<dbReference type="OrthoDB" id="773198at2"/>
<dbReference type="RefSeq" id="WP_132432631.1">
    <property type="nucleotide sequence ID" value="NZ_SLWK01000002.1"/>
</dbReference>
<proteinExistence type="predicted"/>
<protein>
    <submittedName>
        <fullName evidence="1">Uncharacterized protein</fullName>
    </submittedName>
</protein>
<evidence type="ECO:0000313" key="2">
    <source>
        <dbReference type="Proteomes" id="UP000295221"/>
    </source>
</evidence>
<dbReference type="AlphaFoldDB" id="A0A4R2GLF7"/>
<accession>A0A4R2GLF7</accession>
<organism evidence="1 2">
    <name type="scientific">Natronoflexus pectinivorans</name>
    <dbReference type="NCBI Taxonomy" id="682526"/>
    <lineage>
        <taxon>Bacteria</taxon>
        <taxon>Pseudomonadati</taxon>
        <taxon>Bacteroidota</taxon>
        <taxon>Bacteroidia</taxon>
        <taxon>Marinilabiliales</taxon>
        <taxon>Marinilabiliaceae</taxon>
        <taxon>Natronoflexus</taxon>
    </lineage>
</organism>